<dbReference type="GO" id="GO:0030247">
    <property type="term" value="F:polysaccharide binding"/>
    <property type="evidence" value="ECO:0007669"/>
    <property type="project" value="InterPro"/>
</dbReference>
<dbReference type="PANTHER" id="PTHR46008:SF2">
    <property type="entry name" value="LEAF RUST 10 DISEASE-RESISTANCE LOCUS RECEPTOR-LIKE PROTEIN KINASE-LIKE 1.4"/>
    <property type="match status" value="1"/>
</dbReference>
<dbReference type="FunFam" id="1.10.510.10:FF:000161">
    <property type="entry name" value="Wall-associated receptor kinase-like 20"/>
    <property type="match status" value="1"/>
</dbReference>
<dbReference type="GO" id="GO:0005886">
    <property type="term" value="C:plasma membrane"/>
    <property type="evidence" value="ECO:0007669"/>
    <property type="project" value="UniProtKB-ARBA"/>
</dbReference>
<organism evidence="18 19">
    <name type="scientific">Chenopodium quinoa</name>
    <name type="common">Quinoa</name>
    <dbReference type="NCBI Taxonomy" id="63459"/>
    <lineage>
        <taxon>Eukaryota</taxon>
        <taxon>Viridiplantae</taxon>
        <taxon>Streptophyta</taxon>
        <taxon>Embryophyta</taxon>
        <taxon>Tracheophyta</taxon>
        <taxon>Spermatophyta</taxon>
        <taxon>Magnoliopsida</taxon>
        <taxon>eudicotyledons</taxon>
        <taxon>Gunneridae</taxon>
        <taxon>Pentapetalae</taxon>
        <taxon>Caryophyllales</taxon>
        <taxon>Chenopodiaceae</taxon>
        <taxon>Chenopodioideae</taxon>
        <taxon>Atripliceae</taxon>
        <taxon>Chenopodium</taxon>
    </lineage>
</organism>
<dbReference type="GO" id="GO:0004674">
    <property type="term" value="F:protein serine/threonine kinase activity"/>
    <property type="evidence" value="ECO:0007669"/>
    <property type="project" value="UniProtKB-KW"/>
</dbReference>
<dbReference type="InterPro" id="IPR025287">
    <property type="entry name" value="WAK_GUB"/>
</dbReference>
<keyword evidence="6" id="KW-0732">Signal</keyword>
<keyword evidence="5 16" id="KW-0812">Transmembrane</keyword>
<dbReference type="PANTHER" id="PTHR46008">
    <property type="entry name" value="LEAF RUST 10 DISEASE-RESISTANCE LOCUS RECEPTOR-LIKE PROTEIN KINASE-LIKE 1.4"/>
    <property type="match status" value="1"/>
</dbReference>
<evidence type="ECO:0000256" key="1">
    <source>
        <dbReference type="ARBA" id="ARBA00004167"/>
    </source>
</evidence>
<dbReference type="SUPFAM" id="SSF56112">
    <property type="entry name" value="Protein kinase-like (PK-like)"/>
    <property type="match status" value="1"/>
</dbReference>
<evidence type="ECO:0000313" key="19">
    <source>
        <dbReference type="Proteomes" id="UP000596660"/>
    </source>
</evidence>
<dbReference type="OMA" id="PMEYELA"/>
<dbReference type="Gene3D" id="3.30.200.20">
    <property type="entry name" value="Phosphorylase Kinase, domain 1"/>
    <property type="match status" value="1"/>
</dbReference>
<keyword evidence="12" id="KW-0325">Glycoprotein</keyword>
<evidence type="ECO:0000256" key="11">
    <source>
        <dbReference type="ARBA" id="ARBA00023136"/>
    </source>
</evidence>
<evidence type="ECO:0000256" key="10">
    <source>
        <dbReference type="ARBA" id="ARBA00022989"/>
    </source>
</evidence>
<evidence type="ECO:0000256" key="7">
    <source>
        <dbReference type="ARBA" id="ARBA00022741"/>
    </source>
</evidence>
<name>A0A803MRA0_CHEQI</name>
<keyword evidence="3" id="KW-0723">Serine/threonine-protein kinase</keyword>
<keyword evidence="4" id="KW-0808">Transferase</keyword>
<sequence>YDSCPPGKSSCGFQLKYPFWDGKLPDYCGHPTFKLDCDNNNLTINIDNQAYKILDINYVDKVFTLAKPPLLRGPCPDNKNLLTNTTLDSKLFSLTPNSQNATLFYGCMPPKSNPDPPYGFHCSIKNSYLASSESDIGYLAVASSQSEKELRSNCSFEIFIPVLKTEAVKIANGASNIDQLLQKGFEVKWLIDDGLCNECTKDKGRCGYNRTLKQPVCFCKEGANGPSCNRTHKIEAYAPSGAGPMDSGLQESRPKESSSIVSNKSTIGLVAGILGFVLLSSTVCLFLYRRHQKKNSSANLLTLNKSYSRSSAASSLHILNGSTVFGVHVFNYRELEEATEYFNPLKELGEGGFGTVYYGKLRDGREVAIKRLYENNSKRAEQFLNEVEILANLRHKNLVNLFGCTSRQSRELLLVYEYVPNGTVADHLHGKQSVKGLLSWERRLSIATETASALVYLHDSDIVHRDVKTQNVLLDGNFSVKVADFGLSRLFPLDVTHVSTAPQGTPGYVDPEYHQCYQLTEKSDVYSFGVMLAELISSLPAVDITRRRNEINLSNMAVAKIQNSLHEFVDPSLGFQSDTRAKKEITAVAELAFQCLQGTKEMRPSMNEVLKVLLNIQNQKESELDRAEVVDIPDDDVIMLKGDMSPISPPREDSLVTRYKVNASV</sequence>
<evidence type="ECO:0000313" key="18">
    <source>
        <dbReference type="EnsemblPlants" id="AUR62033801-RA:cds"/>
    </source>
</evidence>
<keyword evidence="9 15" id="KW-0067">ATP-binding</keyword>
<feature type="transmembrane region" description="Helical" evidence="16">
    <location>
        <begin position="267"/>
        <end position="288"/>
    </location>
</feature>
<keyword evidence="10 16" id="KW-1133">Transmembrane helix</keyword>
<dbReference type="InterPro" id="IPR017441">
    <property type="entry name" value="Protein_kinase_ATP_BS"/>
</dbReference>
<dbReference type="Proteomes" id="UP000596660">
    <property type="component" value="Unplaced"/>
</dbReference>
<dbReference type="Gene3D" id="1.10.510.10">
    <property type="entry name" value="Transferase(Phosphotransferase) domain 1"/>
    <property type="match status" value="1"/>
</dbReference>
<dbReference type="Pfam" id="PF13947">
    <property type="entry name" value="GUB_WAK_bind"/>
    <property type="match status" value="1"/>
</dbReference>
<evidence type="ECO:0000256" key="5">
    <source>
        <dbReference type="ARBA" id="ARBA00022692"/>
    </source>
</evidence>
<keyword evidence="8" id="KW-0418">Kinase</keyword>
<comment type="subcellular location">
    <subcellularLocation>
        <location evidence="1">Membrane</location>
        <topology evidence="1">Single-pass membrane protein</topology>
    </subcellularLocation>
</comment>
<evidence type="ECO:0000256" key="14">
    <source>
        <dbReference type="ARBA" id="ARBA00048679"/>
    </source>
</evidence>
<keyword evidence="19" id="KW-1185">Reference proteome</keyword>
<proteinExistence type="predicted"/>
<dbReference type="Pfam" id="PF14380">
    <property type="entry name" value="WAK_assoc"/>
    <property type="match status" value="1"/>
</dbReference>
<evidence type="ECO:0000256" key="12">
    <source>
        <dbReference type="ARBA" id="ARBA00023180"/>
    </source>
</evidence>
<dbReference type="InterPro" id="IPR001245">
    <property type="entry name" value="Ser-Thr/Tyr_kinase_cat_dom"/>
</dbReference>
<evidence type="ECO:0000256" key="15">
    <source>
        <dbReference type="PROSITE-ProRule" id="PRU10141"/>
    </source>
</evidence>
<keyword evidence="11 16" id="KW-0472">Membrane</keyword>
<evidence type="ECO:0000256" key="13">
    <source>
        <dbReference type="ARBA" id="ARBA00047899"/>
    </source>
</evidence>
<evidence type="ECO:0000256" key="4">
    <source>
        <dbReference type="ARBA" id="ARBA00022679"/>
    </source>
</evidence>
<dbReference type="PROSITE" id="PS50011">
    <property type="entry name" value="PROTEIN_KINASE_DOM"/>
    <property type="match status" value="1"/>
</dbReference>
<dbReference type="EC" id="2.7.11.1" evidence="2"/>
<dbReference type="AlphaFoldDB" id="A0A803MRA0"/>
<reference evidence="18" key="2">
    <citation type="submission" date="2021-03" db="UniProtKB">
        <authorList>
            <consortium name="EnsemblPlants"/>
        </authorList>
    </citation>
    <scope>IDENTIFICATION</scope>
</reference>
<feature type="domain" description="Protein kinase" evidence="17">
    <location>
        <begin position="342"/>
        <end position="616"/>
    </location>
</feature>
<evidence type="ECO:0000256" key="6">
    <source>
        <dbReference type="ARBA" id="ARBA00022729"/>
    </source>
</evidence>
<reference evidence="18" key="1">
    <citation type="journal article" date="2017" name="Nature">
        <title>The genome of Chenopodium quinoa.</title>
        <authorList>
            <person name="Jarvis D.E."/>
            <person name="Ho Y.S."/>
            <person name="Lightfoot D.J."/>
            <person name="Schmoeckel S.M."/>
            <person name="Li B."/>
            <person name="Borm T.J.A."/>
            <person name="Ohyanagi H."/>
            <person name="Mineta K."/>
            <person name="Michell C.T."/>
            <person name="Saber N."/>
            <person name="Kharbatia N.M."/>
            <person name="Rupper R.R."/>
            <person name="Sharp A.R."/>
            <person name="Dally N."/>
            <person name="Boughton B.A."/>
            <person name="Woo Y.H."/>
            <person name="Gao G."/>
            <person name="Schijlen E.G.W.M."/>
            <person name="Guo X."/>
            <person name="Momin A.A."/>
            <person name="Negrao S."/>
            <person name="Al-Babili S."/>
            <person name="Gehring C."/>
            <person name="Roessner U."/>
            <person name="Jung C."/>
            <person name="Murphy K."/>
            <person name="Arold S.T."/>
            <person name="Gojobori T."/>
            <person name="van der Linden C.G."/>
            <person name="van Loo E.N."/>
            <person name="Jellen E.N."/>
            <person name="Maughan P.J."/>
            <person name="Tester M."/>
        </authorList>
    </citation>
    <scope>NUCLEOTIDE SEQUENCE [LARGE SCALE GENOMIC DNA]</scope>
    <source>
        <strain evidence="18">cv. PI 614886</strain>
    </source>
</reference>
<dbReference type="Gramene" id="AUR62033801-RA">
    <property type="protein sequence ID" value="AUR62033801-RA:cds"/>
    <property type="gene ID" value="AUR62033801"/>
</dbReference>
<feature type="binding site" evidence="15">
    <location>
        <position position="370"/>
    </location>
    <ligand>
        <name>ATP</name>
        <dbReference type="ChEBI" id="CHEBI:30616"/>
    </ligand>
</feature>
<comment type="catalytic activity">
    <reaction evidence="13">
        <text>L-threonyl-[protein] + ATP = O-phospho-L-threonyl-[protein] + ADP + H(+)</text>
        <dbReference type="Rhea" id="RHEA:46608"/>
        <dbReference type="Rhea" id="RHEA-COMP:11060"/>
        <dbReference type="Rhea" id="RHEA-COMP:11605"/>
        <dbReference type="ChEBI" id="CHEBI:15378"/>
        <dbReference type="ChEBI" id="CHEBI:30013"/>
        <dbReference type="ChEBI" id="CHEBI:30616"/>
        <dbReference type="ChEBI" id="CHEBI:61977"/>
        <dbReference type="ChEBI" id="CHEBI:456216"/>
        <dbReference type="EC" id="2.7.11.1"/>
    </reaction>
</comment>
<dbReference type="InterPro" id="IPR011009">
    <property type="entry name" value="Kinase-like_dom_sf"/>
</dbReference>
<dbReference type="PROSITE" id="PS00108">
    <property type="entry name" value="PROTEIN_KINASE_ST"/>
    <property type="match status" value="1"/>
</dbReference>
<dbReference type="InterPro" id="IPR000719">
    <property type="entry name" value="Prot_kinase_dom"/>
</dbReference>
<evidence type="ECO:0000256" key="2">
    <source>
        <dbReference type="ARBA" id="ARBA00012513"/>
    </source>
</evidence>
<dbReference type="EnsemblPlants" id="AUR62033801-RA">
    <property type="protein sequence ID" value="AUR62033801-RA:cds"/>
    <property type="gene ID" value="AUR62033801"/>
</dbReference>
<dbReference type="PROSITE" id="PS00107">
    <property type="entry name" value="PROTEIN_KINASE_ATP"/>
    <property type="match status" value="1"/>
</dbReference>
<evidence type="ECO:0000259" key="17">
    <source>
        <dbReference type="PROSITE" id="PS50011"/>
    </source>
</evidence>
<dbReference type="GO" id="GO:0005524">
    <property type="term" value="F:ATP binding"/>
    <property type="evidence" value="ECO:0007669"/>
    <property type="project" value="UniProtKB-UniRule"/>
</dbReference>
<accession>A0A803MRA0</accession>
<evidence type="ECO:0000256" key="16">
    <source>
        <dbReference type="SAM" id="Phobius"/>
    </source>
</evidence>
<dbReference type="InterPro" id="IPR032872">
    <property type="entry name" value="WAK_assoc_C"/>
</dbReference>
<comment type="catalytic activity">
    <reaction evidence="14">
        <text>L-seryl-[protein] + ATP = O-phospho-L-seryl-[protein] + ADP + H(+)</text>
        <dbReference type="Rhea" id="RHEA:17989"/>
        <dbReference type="Rhea" id="RHEA-COMP:9863"/>
        <dbReference type="Rhea" id="RHEA-COMP:11604"/>
        <dbReference type="ChEBI" id="CHEBI:15378"/>
        <dbReference type="ChEBI" id="CHEBI:29999"/>
        <dbReference type="ChEBI" id="CHEBI:30616"/>
        <dbReference type="ChEBI" id="CHEBI:83421"/>
        <dbReference type="ChEBI" id="CHEBI:456216"/>
        <dbReference type="EC" id="2.7.11.1"/>
    </reaction>
</comment>
<keyword evidence="7 15" id="KW-0547">Nucleotide-binding</keyword>
<evidence type="ECO:0000256" key="3">
    <source>
        <dbReference type="ARBA" id="ARBA00022527"/>
    </source>
</evidence>
<evidence type="ECO:0000256" key="8">
    <source>
        <dbReference type="ARBA" id="ARBA00022777"/>
    </source>
</evidence>
<dbReference type="SMART" id="SM00220">
    <property type="entry name" value="S_TKc"/>
    <property type="match status" value="1"/>
</dbReference>
<evidence type="ECO:0000256" key="9">
    <source>
        <dbReference type="ARBA" id="ARBA00022840"/>
    </source>
</evidence>
<dbReference type="InterPro" id="IPR008271">
    <property type="entry name" value="Ser/Thr_kinase_AS"/>
</dbReference>
<protein>
    <recommendedName>
        <fullName evidence="2">non-specific serine/threonine protein kinase</fullName>
        <ecNumber evidence="2">2.7.11.1</ecNumber>
    </recommendedName>
</protein>
<dbReference type="Pfam" id="PF07714">
    <property type="entry name" value="PK_Tyr_Ser-Thr"/>
    <property type="match status" value="1"/>
</dbReference>